<dbReference type="InterPro" id="IPR005094">
    <property type="entry name" value="Endonuclease_MobA/VirD2"/>
</dbReference>
<feature type="compositionally biased region" description="Basic and acidic residues" evidence="1">
    <location>
        <begin position="411"/>
        <end position="424"/>
    </location>
</feature>
<evidence type="ECO:0000259" key="2">
    <source>
        <dbReference type="Pfam" id="PF03432"/>
    </source>
</evidence>
<protein>
    <submittedName>
        <fullName evidence="3">Relaxase</fullName>
    </submittedName>
</protein>
<evidence type="ECO:0000313" key="3">
    <source>
        <dbReference type="EMBL" id="RXK81272.1"/>
    </source>
</evidence>
<dbReference type="EMBL" id="SDHZ01000004">
    <property type="protein sequence ID" value="RXK81272.1"/>
    <property type="molecule type" value="Genomic_DNA"/>
</dbReference>
<comment type="caution">
    <text evidence="3">The sequence shown here is derived from an EMBL/GenBank/DDBJ whole genome shotgun (WGS) entry which is preliminary data.</text>
</comment>
<dbReference type="AlphaFoldDB" id="A0A4Q1D0S0"/>
<evidence type="ECO:0000256" key="1">
    <source>
        <dbReference type="SAM" id="MobiDB-lite"/>
    </source>
</evidence>
<feature type="compositionally biased region" description="Polar residues" evidence="1">
    <location>
        <begin position="427"/>
        <end position="438"/>
    </location>
</feature>
<feature type="compositionally biased region" description="Low complexity" evidence="1">
    <location>
        <begin position="394"/>
        <end position="404"/>
    </location>
</feature>
<feature type="compositionally biased region" description="Basic and acidic residues" evidence="1">
    <location>
        <begin position="370"/>
        <end position="379"/>
    </location>
</feature>
<feature type="compositionally biased region" description="Basic and acidic residues" evidence="1">
    <location>
        <begin position="445"/>
        <end position="463"/>
    </location>
</feature>
<evidence type="ECO:0000313" key="4">
    <source>
        <dbReference type="Proteomes" id="UP000290545"/>
    </source>
</evidence>
<feature type="region of interest" description="Disordered" evidence="1">
    <location>
        <begin position="353"/>
        <end position="463"/>
    </location>
</feature>
<proteinExistence type="predicted"/>
<reference evidence="3 4" key="1">
    <citation type="submission" date="2019-01" db="EMBL/GenBank/DDBJ databases">
        <title>Filimonas sp. strain TTM-71.</title>
        <authorList>
            <person name="Chen W.-M."/>
        </authorList>
    </citation>
    <scope>NUCLEOTIDE SEQUENCE [LARGE SCALE GENOMIC DNA]</scope>
    <source>
        <strain evidence="3 4">TTM-71</strain>
    </source>
</reference>
<keyword evidence="4" id="KW-1185">Reference proteome</keyword>
<accession>A0A4Q1D0S0</accession>
<feature type="compositionally biased region" description="Basic and acidic residues" evidence="1">
    <location>
        <begin position="353"/>
        <end position="364"/>
    </location>
</feature>
<dbReference type="OrthoDB" id="915634at2"/>
<organism evidence="3 4">
    <name type="scientific">Filimonas effusa</name>
    <dbReference type="NCBI Taxonomy" id="2508721"/>
    <lineage>
        <taxon>Bacteria</taxon>
        <taxon>Pseudomonadati</taxon>
        <taxon>Bacteroidota</taxon>
        <taxon>Chitinophagia</taxon>
        <taxon>Chitinophagales</taxon>
        <taxon>Chitinophagaceae</taxon>
        <taxon>Filimonas</taxon>
    </lineage>
</organism>
<sequence>MRPQIKYPGSLKRALNYNEKKVQSGKAVLLDAVNFLKRPHELNIHDKLNRFQKLMDLSEADTKLIHLSLNFHPSEKEKLTPEFLKTLSQEYMEKLGFGNQPFLVYQHFDAGHPHVHIVSTLIRDDGTRINTHNQAKEISEPVRKEMEEKYGLIKADKKENAIERTEALRVSSERVKYGKSETLRSITNVLDDVIDKYKYTSLHELNALLKSYNVMADRGAEGSRVYRNKGLYYRVLDENGHKQGKQIKASDIYSKPTLEYLEKRFKENKLARAQDKKHFTTAIDWHIKQKQGSLQGLKDALKKQSITMEVRRTEAGFVYGLTFISHDKKAVFNGSDLGTGYSAKSILERLGVEQEKPLAKENNKEQAQTKGKDQDKENSPAKQQAAQSPDKSKSNSPMPSSSNSQKTAIAAHEKETIRPEELHKNGNLMQELSGQQSGAEAMDINLKKDEEHHRKRRDQSLER</sequence>
<dbReference type="Pfam" id="PF03432">
    <property type="entry name" value="Relaxase"/>
    <property type="match status" value="1"/>
</dbReference>
<feature type="domain" description="MobA/VirD2-like nuclease" evidence="2">
    <location>
        <begin position="42"/>
        <end position="152"/>
    </location>
</feature>
<dbReference type="Proteomes" id="UP000290545">
    <property type="component" value="Unassembled WGS sequence"/>
</dbReference>
<gene>
    <name evidence="3" type="ORF">ESB13_20260</name>
</gene>
<name>A0A4Q1D0S0_9BACT</name>